<dbReference type="Gene3D" id="3.10.520.10">
    <property type="entry name" value="ApbE-like domains"/>
    <property type="match status" value="1"/>
</dbReference>
<comment type="caution">
    <text evidence="13">The sequence shown here is derived from an EMBL/GenBank/DDBJ whole genome shotgun (WGS) entry which is preliminary data.</text>
</comment>
<organism evidence="13 14">
    <name type="scientific">Alishewanella longhuensis</name>
    <dbReference type="NCBI Taxonomy" id="1091037"/>
    <lineage>
        <taxon>Bacteria</taxon>
        <taxon>Pseudomonadati</taxon>
        <taxon>Pseudomonadota</taxon>
        <taxon>Gammaproteobacteria</taxon>
        <taxon>Alteromonadales</taxon>
        <taxon>Alteromonadaceae</taxon>
        <taxon>Alishewanella</taxon>
    </lineage>
</organism>
<dbReference type="PANTHER" id="PTHR30040">
    <property type="entry name" value="THIAMINE BIOSYNTHESIS LIPOPROTEIN APBE"/>
    <property type="match status" value="1"/>
</dbReference>
<dbReference type="EMBL" id="BNAO01000005">
    <property type="protein sequence ID" value="GHG71417.1"/>
    <property type="molecule type" value="Genomic_DNA"/>
</dbReference>
<evidence type="ECO:0000256" key="9">
    <source>
        <dbReference type="ARBA" id="ARBA00022842"/>
    </source>
</evidence>
<comment type="similarity">
    <text evidence="2 12">Belongs to the ApbE family.</text>
</comment>
<gene>
    <name evidence="13" type="ORF">GCM10010919_22660</name>
</gene>
<comment type="catalytic activity">
    <reaction evidence="11 12">
        <text>L-threonyl-[protein] + FAD = FMN-L-threonyl-[protein] + AMP + H(+)</text>
        <dbReference type="Rhea" id="RHEA:36847"/>
        <dbReference type="Rhea" id="RHEA-COMP:11060"/>
        <dbReference type="Rhea" id="RHEA-COMP:11061"/>
        <dbReference type="ChEBI" id="CHEBI:15378"/>
        <dbReference type="ChEBI" id="CHEBI:30013"/>
        <dbReference type="ChEBI" id="CHEBI:57692"/>
        <dbReference type="ChEBI" id="CHEBI:74257"/>
        <dbReference type="ChEBI" id="CHEBI:456215"/>
        <dbReference type="EC" id="2.7.1.180"/>
    </reaction>
</comment>
<evidence type="ECO:0000256" key="5">
    <source>
        <dbReference type="ARBA" id="ARBA00022630"/>
    </source>
</evidence>
<accession>A0ABQ3L3J6</accession>
<dbReference type="InterPro" id="IPR003374">
    <property type="entry name" value="ApbE-like_sf"/>
</dbReference>
<evidence type="ECO:0000313" key="13">
    <source>
        <dbReference type="EMBL" id="GHG71417.1"/>
    </source>
</evidence>
<evidence type="ECO:0000256" key="11">
    <source>
        <dbReference type="ARBA" id="ARBA00048540"/>
    </source>
</evidence>
<evidence type="ECO:0000256" key="7">
    <source>
        <dbReference type="ARBA" id="ARBA00022723"/>
    </source>
</evidence>
<proteinExistence type="inferred from homology"/>
<protein>
    <recommendedName>
        <fullName evidence="4 12">FAD:protein FMN transferase</fullName>
        <ecNumber evidence="3 12">2.7.1.180</ecNumber>
    </recommendedName>
    <alternativeName>
        <fullName evidence="10 12">Flavin transferase</fullName>
    </alternativeName>
</protein>
<evidence type="ECO:0000256" key="3">
    <source>
        <dbReference type="ARBA" id="ARBA00011955"/>
    </source>
</evidence>
<sequence length="349" mass="38720">MLLLAACQQAPLVQHFSGKAQGASYNVSFWLEQHTDRAALQRAIEEELVRIDLLMSNYRDDSVIEQFNALNAHAVMEVGTEIVELVQIAKQISAATNGCYDLTIASLFRLWGFRDAALTVPESAVLAAKRTDLGMQQISIINQTTLQKQTDAVRLDLSSIAQGYSVQRLVEIARANGIKNYLIEIGGELETAGHKPDGSNWRIGIERPLPGNQRLHKLVQINQNEPLAIMTSGTYRHYYDQNGIRYSHILDARTGAPVTHNTVSVTLFHDDLTEADAWSTALLCLGATEGLKVAEQYNLAAFFIEQDEAVLQHDLKTPSQAPAMQLKEYPSLALQQLVKENITFLPLQP</sequence>
<keyword evidence="6 12" id="KW-0808">Transferase</keyword>
<evidence type="ECO:0000256" key="2">
    <source>
        <dbReference type="ARBA" id="ARBA00008282"/>
    </source>
</evidence>
<evidence type="ECO:0000256" key="1">
    <source>
        <dbReference type="ARBA" id="ARBA00001946"/>
    </source>
</evidence>
<keyword evidence="8 12" id="KW-0274">FAD</keyword>
<name>A0ABQ3L3J6_9ALTE</name>
<dbReference type="PANTHER" id="PTHR30040:SF2">
    <property type="entry name" value="FAD:PROTEIN FMN TRANSFERASE"/>
    <property type="match status" value="1"/>
</dbReference>
<dbReference type="PIRSF" id="PIRSF006268">
    <property type="entry name" value="ApbE"/>
    <property type="match status" value="1"/>
</dbReference>
<evidence type="ECO:0000256" key="12">
    <source>
        <dbReference type="PIRNR" id="PIRNR006268"/>
    </source>
</evidence>
<dbReference type="GO" id="GO:0016740">
    <property type="term" value="F:transferase activity"/>
    <property type="evidence" value="ECO:0007669"/>
    <property type="project" value="UniProtKB-KW"/>
</dbReference>
<dbReference type="Pfam" id="PF02424">
    <property type="entry name" value="ApbE"/>
    <property type="match status" value="1"/>
</dbReference>
<evidence type="ECO:0000313" key="14">
    <source>
        <dbReference type="Proteomes" id="UP000659697"/>
    </source>
</evidence>
<evidence type="ECO:0000256" key="4">
    <source>
        <dbReference type="ARBA" id="ARBA00016337"/>
    </source>
</evidence>
<dbReference type="SUPFAM" id="SSF143631">
    <property type="entry name" value="ApbE-like"/>
    <property type="match status" value="1"/>
</dbReference>
<evidence type="ECO:0000256" key="10">
    <source>
        <dbReference type="ARBA" id="ARBA00031306"/>
    </source>
</evidence>
<comment type="cofactor">
    <cofactor evidence="1">
        <name>Mg(2+)</name>
        <dbReference type="ChEBI" id="CHEBI:18420"/>
    </cofactor>
</comment>
<evidence type="ECO:0000256" key="8">
    <source>
        <dbReference type="ARBA" id="ARBA00022827"/>
    </source>
</evidence>
<keyword evidence="7 12" id="KW-0479">Metal-binding</keyword>
<keyword evidence="9 12" id="KW-0460">Magnesium</keyword>
<dbReference type="EC" id="2.7.1.180" evidence="3 12"/>
<reference evidence="14" key="1">
    <citation type="journal article" date="2019" name="Int. J. Syst. Evol. Microbiol.">
        <title>The Global Catalogue of Microorganisms (GCM) 10K type strain sequencing project: providing services to taxonomists for standard genome sequencing and annotation.</title>
        <authorList>
            <consortium name="The Broad Institute Genomics Platform"/>
            <consortium name="The Broad Institute Genome Sequencing Center for Infectious Disease"/>
            <person name="Wu L."/>
            <person name="Ma J."/>
        </authorList>
    </citation>
    <scope>NUCLEOTIDE SEQUENCE [LARGE SCALE GENOMIC DNA]</scope>
    <source>
        <strain evidence="14">CGMCC 1.7003</strain>
    </source>
</reference>
<evidence type="ECO:0000256" key="6">
    <source>
        <dbReference type="ARBA" id="ARBA00022679"/>
    </source>
</evidence>
<dbReference type="InterPro" id="IPR024932">
    <property type="entry name" value="ApbE"/>
</dbReference>
<keyword evidence="5 12" id="KW-0285">Flavoprotein</keyword>
<dbReference type="Proteomes" id="UP000659697">
    <property type="component" value="Unassembled WGS sequence"/>
</dbReference>
<keyword evidence="14" id="KW-1185">Reference proteome</keyword>